<keyword evidence="18" id="KW-0472">Membrane</keyword>
<dbReference type="Pfam" id="PF01431">
    <property type="entry name" value="Peptidase_M13"/>
    <property type="match status" value="1"/>
</dbReference>
<evidence type="ECO:0000256" key="10">
    <source>
        <dbReference type="ARBA" id="ARBA00022692"/>
    </source>
</evidence>
<dbReference type="CDD" id="cd08662">
    <property type="entry name" value="M13"/>
    <property type="match status" value="1"/>
</dbReference>
<proteinExistence type="inferred from homology"/>
<evidence type="ECO:0000256" key="12">
    <source>
        <dbReference type="ARBA" id="ARBA00022723"/>
    </source>
</evidence>
<keyword evidence="9" id="KW-0645">Protease</keyword>
<dbReference type="SUPFAM" id="SSF55486">
    <property type="entry name" value="Metalloproteases ('zincins'), catalytic domain"/>
    <property type="match status" value="1"/>
</dbReference>
<evidence type="ECO:0000256" key="25">
    <source>
        <dbReference type="ARBA" id="ARBA00032584"/>
    </source>
</evidence>
<evidence type="ECO:0000256" key="6">
    <source>
        <dbReference type="ARBA" id="ARBA00022077"/>
    </source>
</evidence>
<gene>
    <name evidence="32" type="ORF">I79_004237</name>
</gene>
<comment type="similarity">
    <text evidence="4">Belongs to the peptidase M13 family.</text>
</comment>
<dbReference type="InterPro" id="IPR018497">
    <property type="entry name" value="Peptidase_M13_C"/>
</dbReference>
<dbReference type="PANTHER" id="PTHR11733:SF114">
    <property type="entry name" value="NEPRILYSIN"/>
    <property type="match status" value="1"/>
</dbReference>
<evidence type="ECO:0000256" key="14">
    <source>
        <dbReference type="ARBA" id="ARBA00022833"/>
    </source>
</evidence>
<dbReference type="InParanoid" id="G3H235"/>
<feature type="domain" description="Peptidase M13 N-terminal" evidence="31">
    <location>
        <begin position="133"/>
        <end position="219"/>
    </location>
</feature>
<evidence type="ECO:0000256" key="20">
    <source>
        <dbReference type="ARBA" id="ARBA00023180"/>
    </source>
</evidence>
<comment type="catalytic activity">
    <reaction evidence="29">
        <text>substance P + H2O = substance P(1-9) + L-Leu-L-Met-NH2</text>
        <dbReference type="Rhea" id="RHEA:71459"/>
        <dbReference type="ChEBI" id="CHEBI:15377"/>
        <dbReference type="ChEBI" id="CHEBI:190692"/>
        <dbReference type="ChEBI" id="CHEBI:190693"/>
        <dbReference type="ChEBI" id="CHEBI:190700"/>
    </reaction>
    <physiologicalReaction direction="left-to-right" evidence="29">
        <dbReference type="Rhea" id="RHEA:71460"/>
    </physiologicalReaction>
</comment>
<evidence type="ECO:0000256" key="7">
    <source>
        <dbReference type="ARBA" id="ARBA00022475"/>
    </source>
</evidence>
<dbReference type="Gene3D" id="1.10.1380.10">
    <property type="entry name" value="Neutral endopeptidase , domain2"/>
    <property type="match status" value="4"/>
</dbReference>
<comment type="cofactor">
    <cofactor evidence="2">
        <name>Zn(2+)</name>
        <dbReference type="ChEBI" id="CHEBI:29105"/>
    </cofactor>
</comment>
<dbReference type="GO" id="GO:0004222">
    <property type="term" value="F:metalloendopeptidase activity"/>
    <property type="evidence" value="ECO:0007669"/>
    <property type="project" value="UniProtKB-EC"/>
</dbReference>
<evidence type="ECO:0000313" key="32">
    <source>
        <dbReference type="EMBL" id="EGV93565.1"/>
    </source>
</evidence>
<evidence type="ECO:0000256" key="13">
    <source>
        <dbReference type="ARBA" id="ARBA00022801"/>
    </source>
</evidence>
<evidence type="ECO:0000256" key="17">
    <source>
        <dbReference type="ARBA" id="ARBA00023049"/>
    </source>
</evidence>
<dbReference type="InterPro" id="IPR000718">
    <property type="entry name" value="Peptidase_M13"/>
</dbReference>
<dbReference type="InterPro" id="IPR042089">
    <property type="entry name" value="Peptidase_M13_dom_2"/>
</dbReference>
<evidence type="ECO:0000256" key="21">
    <source>
        <dbReference type="ARBA" id="ARBA00023288"/>
    </source>
</evidence>
<evidence type="ECO:0000256" key="18">
    <source>
        <dbReference type="ARBA" id="ARBA00023136"/>
    </source>
</evidence>
<evidence type="ECO:0000256" key="9">
    <source>
        <dbReference type="ARBA" id="ARBA00022670"/>
    </source>
</evidence>
<dbReference type="PRINTS" id="PR00786">
    <property type="entry name" value="NEPRILYSIN"/>
</dbReference>
<keyword evidence="13" id="KW-0378">Hydrolase</keyword>
<comment type="subcellular location">
    <subcellularLocation>
        <location evidence="3">Cell membrane</location>
        <topology evidence="3">Single-pass type II membrane protein</topology>
    </subcellularLocation>
</comment>
<feature type="domain" description="Peptidase M13 N-terminal" evidence="31">
    <location>
        <begin position="7"/>
        <end position="47"/>
    </location>
</feature>
<dbReference type="GO" id="GO:0046872">
    <property type="term" value="F:metal ion binding"/>
    <property type="evidence" value="ECO:0007669"/>
    <property type="project" value="UniProtKB-KW"/>
</dbReference>
<dbReference type="GO" id="GO:0097242">
    <property type="term" value="P:amyloid-beta clearance"/>
    <property type="evidence" value="ECO:0007669"/>
    <property type="project" value="TreeGrafter"/>
</dbReference>
<evidence type="ECO:0000256" key="4">
    <source>
        <dbReference type="ARBA" id="ARBA00007357"/>
    </source>
</evidence>
<keyword evidence="12" id="KW-0479">Metal-binding</keyword>
<dbReference type="PROSITE" id="PS51885">
    <property type="entry name" value="NEPRILYSIN"/>
    <property type="match status" value="1"/>
</dbReference>
<dbReference type="GO" id="GO:0016485">
    <property type="term" value="P:protein processing"/>
    <property type="evidence" value="ECO:0007669"/>
    <property type="project" value="TreeGrafter"/>
</dbReference>
<reference evidence="33" key="1">
    <citation type="journal article" date="2011" name="Nat. Biotechnol.">
        <title>The genomic sequence of the Chinese hamster ovary (CHO)-K1 cell line.</title>
        <authorList>
            <person name="Xu X."/>
            <person name="Nagarajan H."/>
            <person name="Lewis N.E."/>
            <person name="Pan S."/>
            <person name="Cai Z."/>
            <person name="Liu X."/>
            <person name="Chen W."/>
            <person name="Xie M."/>
            <person name="Wang W."/>
            <person name="Hammond S."/>
            <person name="Andersen M.R."/>
            <person name="Neff N."/>
            <person name="Passarelli B."/>
            <person name="Koh W."/>
            <person name="Fan H.C."/>
            <person name="Wang J."/>
            <person name="Gui Y."/>
            <person name="Lee K.H."/>
            <person name="Betenbaugh M.J."/>
            <person name="Quake S.R."/>
            <person name="Famili I."/>
            <person name="Palsson B.O."/>
            <person name="Wang J."/>
        </authorList>
    </citation>
    <scope>NUCLEOTIDE SEQUENCE [LARGE SCALE GENOMIC DNA]</scope>
    <source>
        <strain evidence="33">CHO K1 cell line</strain>
    </source>
</reference>
<dbReference type="EMBL" id="JH000112">
    <property type="protein sequence ID" value="EGV93565.1"/>
    <property type="molecule type" value="Genomic_DNA"/>
</dbReference>
<evidence type="ECO:0000256" key="29">
    <source>
        <dbReference type="ARBA" id="ARBA00049470"/>
    </source>
</evidence>
<keyword evidence="8" id="KW-0597">Phosphoprotein</keyword>
<evidence type="ECO:0000256" key="1">
    <source>
        <dbReference type="ARBA" id="ARBA00000716"/>
    </source>
</evidence>
<evidence type="ECO:0000256" key="26">
    <source>
        <dbReference type="ARBA" id="ARBA00047638"/>
    </source>
</evidence>
<evidence type="ECO:0000259" key="31">
    <source>
        <dbReference type="Pfam" id="PF05649"/>
    </source>
</evidence>
<keyword evidence="21" id="KW-0449">Lipoprotein</keyword>
<dbReference type="InterPro" id="IPR024079">
    <property type="entry name" value="MetalloPept_cat_dom_sf"/>
</dbReference>
<dbReference type="STRING" id="10029.G3H235"/>
<dbReference type="PANTHER" id="PTHR11733">
    <property type="entry name" value="ZINC METALLOPROTEASE FAMILY M13 NEPRILYSIN-RELATED"/>
    <property type="match status" value="1"/>
</dbReference>
<accession>G3H235</accession>
<dbReference type="eggNOG" id="KOG3624">
    <property type="taxonomic scope" value="Eukaryota"/>
</dbReference>
<keyword evidence="10" id="KW-0812">Transmembrane</keyword>
<keyword evidence="20" id="KW-0325">Glycoprotein</keyword>
<comment type="catalytic activity">
    <reaction evidence="27">
        <text>substance P + H2O = substance P(1-7) + L-Phe-Gly-L-Leu-L-Met-NH2</text>
        <dbReference type="Rhea" id="RHEA:71467"/>
        <dbReference type="ChEBI" id="CHEBI:15377"/>
        <dbReference type="ChEBI" id="CHEBI:190692"/>
        <dbReference type="ChEBI" id="CHEBI:190695"/>
        <dbReference type="ChEBI" id="CHEBI:190698"/>
    </reaction>
    <physiologicalReaction direction="left-to-right" evidence="27">
        <dbReference type="Rhea" id="RHEA:71468"/>
    </physiologicalReaction>
</comment>
<evidence type="ECO:0000256" key="19">
    <source>
        <dbReference type="ARBA" id="ARBA00023157"/>
    </source>
</evidence>
<keyword evidence="17" id="KW-0482">Metalloprotease</keyword>
<keyword evidence="7" id="KW-1003">Cell membrane</keyword>
<dbReference type="Proteomes" id="UP000001075">
    <property type="component" value="Unassembled WGS sequence"/>
</dbReference>
<evidence type="ECO:0000256" key="3">
    <source>
        <dbReference type="ARBA" id="ARBA00004401"/>
    </source>
</evidence>
<protein>
    <recommendedName>
        <fullName evidence="6">Neprilysin</fullName>
        <ecNumber evidence="5">3.4.24.11</ecNumber>
    </recommendedName>
    <alternativeName>
        <fullName evidence="25">Atriopeptidase</fullName>
    </alternativeName>
    <alternativeName>
        <fullName evidence="23">Enkephalinase</fullName>
    </alternativeName>
    <alternativeName>
        <fullName evidence="22">Neutral endopeptidase 24.11</fullName>
    </alternativeName>
    <alternativeName>
        <fullName evidence="24">Skin fibroblast elastase</fullName>
    </alternativeName>
</protein>
<evidence type="ECO:0000256" key="23">
    <source>
        <dbReference type="ARBA" id="ARBA00031362"/>
    </source>
</evidence>
<comment type="catalytic activity">
    <reaction evidence="28">
        <text>neurotensin + H2O = neurotensin(1-11) + L-isoleucyl-L-leucine</text>
        <dbReference type="Rhea" id="RHEA:71475"/>
        <dbReference type="ChEBI" id="CHEBI:15377"/>
        <dbReference type="ChEBI" id="CHEBI:147362"/>
        <dbReference type="ChEBI" id="CHEBI:190704"/>
        <dbReference type="ChEBI" id="CHEBI:190706"/>
    </reaction>
    <physiologicalReaction direction="left-to-right" evidence="28">
        <dbReference type="Rhea" id="RHEA:71476"/>
    </physiologicalReaction>
</comment>
<dbReference type="AlphaFoldDB" id="G3H235"/>
<keyword evidence="11" id="KW-0519">Myristate</keyword>
<organism evidence="32 33">
    <name type="scientific">Cricetulus griseus</name>
    <name type="common">Chinese hamster</name>
    <name type="synonym">Cricetulus barabensis griseus</name>
    <dbReference type="NCBI Taxonomy" id="10029"/>
    <lineage>
        <taxon>Eukaryota</taxon>
        <taxon>Metazoa</taxon>
        <taxon>Chordata</taxon>
        <taxon>Craniata</taxon>
        <taxon>Vertebrata</taxon>
        <taxon>Euteleostomi</taxon>
        <taxon>Mammalia</taxon>
        <taxon>Eutheria</taxon>
        <taxon>Euarchontoglires</taxon>
        <taxon>Glires</taxon>
        <taxon>Rodentia</taxon>
        <taxon>Myomorpha</taxon>
        <taxon>Muroidea</taxon>
        <taxon>Cricetidae</taxon>
        <taxon>Cricetinae</taxon>
        <taxon>Cricetulus</taxon>
    </lineage>
</organism>
<evidence type="ECO:0000256" key="24">
    <source>
        <dbReference type="ARBA" id="ARBA00031486"/>
    </source>
</evidence>
<keyword evidence="19" id="KW-1015">Disulfide bond</keyword>
<dbReference type="Gene3D" id="3.40.390.10">
    <property type="entry name" value="Collagenase (Catalytic Domain)"/>
    <property type="match status" value="2"/>
</dbReference>
<evidence type="ECO:0000259" key="30">
    <source>
        <dbReference type="Pfam" id="PF01431"/>
    </source>
</evidence>
<evidence type="ECO:0000256" key="11">
    <source>
        <dbReference type="ARBA" id="ARBA00022707"/>
    </source>
</evidence>
<feature type="domain" description="Peptidase M13 C-terminal" evidence="30">
    <location>
        <begin position="298"/>
        <end position="349"/>
    </location>
</feature>
<dbReference type="EC" id="3.4.24.11" evidence="5"/>
<keyword evidence="14" id="KW-0862">Zinc</keyword>
<evidence type="ECO:0000256" key="16">
    <source>
        <dbReference type="ARBA" id="ARBA00022989"/>
    </source>
</evidence>
<evidence type="ECO:0000256" key="22">
    <source>
        <dbReference type="ARBA" id="ARBA00031127"/>
    </source>
</evidence>
<name>G3H235_CRIGR</name>
<comment type="catalytic activity">
    <reaction evidence="1">
        <text>Preferential cleavage of polypeptides between hydrophobic residues, particularly with Phe or Tyr at P1'.</text>
        <dbReference type="EC" id="3.4.24.11"/>
    </reaction>
</comment>
<sequence>MDASVEPCTDFFKYACGGWLKRNVIPETSSRYSNFDILRDELEVILKGTSWTAEKSIAQLNSKYGKKVLINFFVGTDDKNSTHHIIHACTAYVDFMISVARLIRQEERLPIDENQLSLEMNKVMELEKEIANALYGTTSETATWRRCANYVNGNMENAVGRLYVEAAFAGESKHVVEDLIAQIREVFIQTLDDLTWMDAETKKKAEEKALAIKERIGYPDDIISNDNKLNNEYLEQYCDDAVINISPPIFYLMQLTYKEDEYFENIIQNLKFSQSKQLKKLREKVDKDEWISGAAVVNAFYSSGRNQIVFPAGILQPPFFSARQSNSLNYGGIGMVIGHEITHGFDDNGKV</sequence>
<evidence type="ECO:0000256" key="8">
    <source>
        <dbReference type="ARBA" id="ARBA00022553"/>
    </source>
</evidence>
<evidence type="ECO:0000256" key="15">
    <source>
        <dbReference type="ARBA" id="ARBA00022968"/>
    </source>
</evidence>
<evidence type="ECO:0000256" key="2">
    <source>
        <dbReference type="ARBA" id="ARBA00001947"/>
    </source>
</evidence>
<dbReference type="MEROPS" id="M13.001"/>
<keyword evidence="16" id="KW-1133">Transmembrane helix</keyword>
<evidence type="ECO:0000313" key="33">
    <source>
        <dbReference type="Proteomes" id="UP000001075"/>
    </source>
</evidence>
<keyword evidence="15" id="KW-0735">Signal-anchor</keyword>
<evidence type="ECO:0000256" key="27">
    <source>
        <dbReference type="ARBA" id="ARBA00048093"/>
    </source>
</evidence>
<evidence type="ECO:0000256" key="28">
    <source>
        <dbReference type="ARBA" id="ARBA00049273"/>
    </source>
</evidence>
<dbReference type="GO" id="GO:0005886">
    <property type="term" value="C:plasma membrane"/>
    <property type="evidence" value="ECO:0007669"/>
    <property type="project" value="UniProtKB-SubCell"/>
</dbReference>
<evidence type="ECO:0000256" key="5">
    <source>
        <dbReference type="ARBA" id="ARBA00012521"/>
    </source>
</evidence>
<dbReference type="Pfam" id="PF05649">
    <property type="entry name" value="Peptidase_M13_N"/>
    <property type="match status" value="2"/>
</dbReference>
<comment type="catalytic activity">
    <reaction evidence="26">
        <text>neurotensin + H2O = neurotensin(1-10) + L-tyrosyl-L-isoleucyl-L-leucine</text>
        <dbReference type="Rhea" id="RHEA:71479"/>
        <dbReference type="ChEBI" id="CHEBI:15377"/>
        <dbReference type="ChEBI" id="CHEBI:147362"/>
        <dbReference type="ChEBI" id="CHEBI:190705"/>
        <dbReference type="ChEBI" id="CHEBI:190707"/>
    </reaction>
    <physiologicalReaction direction="left-to-right" evidence="26">
        <dbReference type="Rhea" id="RHEA:71480"/>
    </physiologicalReaction>
</comment>
<dbReference type="InterPro" id="IPR008753">
    <property type="entry name" value="Peptidase_M13_N"/>
</dbReference>